<dbReference type="Proteomes" id="UP001644719">
    <property type="component" value="Unassembled WGS sequence"/>
</dbReference>
<protein>
    <submittedName>
        <fullName evidence="2">LytTR family transcriptional regulator</fullName>
    </submittedName>
</protein>
<sequence length="262" mass="30510">MNIQKIGDRTAELLNLYYNNEIEPFLNSCHEDVLWIGPADKQVIRGRKNLVDAFHAEKHELKFSLNNLTVLPLATTSSTVAEIMTFMLVDTIWPDNSASRVNQRMQFTWVEQKGVPKIRVIFISNAIQYDERDGIYPVHYDENYRKFVLTGETRSERIYVKGIDKSILYLNWSRVIYVESLGNHTVIHTLDQEFESTESLKTLEKRYGNLFLKCHESYMVNPAHVHSIRRFKMTVTGGRELPVPEKKYTAVKKTLQKIIVAR</sequence>
<dbReference type="InterPro" id="IPR046947">
    <property type="entry name" value="LytR-like"/>
</dbReference>
<dbReference type="EMBL" id="JAAITS010000007">
    <property type="protein sequence ID" value="NSG84615.1"/>
    <property type="molecule type" value="Genomic_DNA"/>
</dbReference>
<dbReference type="PROSITE" id="PS50930">
    <property type="entry name" value="HTH_LYTTR"/>
    <property type="match status" value="1"/>
</dbReference>
<organism evidence="2 3">
    <name type="scientific">Blautia faecis</name>
    <dbReference type="NCBI Taxonomy" id="871665"/>
    <lineage>
        <taxon>Bacteria</taxon>
        <taxon>Bacillati</taxon>
        <taxon>Bacillota</taxon>
        <taxon>Clostridia</taxon>
        <taxon>Lachnospirales</taxon>
        <taxon>Lachnospiraceae</taxon>
        <taxon>Blautia</taxon>
    </lineage>
</organism>
<dbReference type="Gene3D" id="2.40.50.1020">
    <property type="entry name" value="LytTr DNA-binding domain"/>
    <property type="match status" value="1"/>
</dbReference>
<dbReference type="PANTHER" id="PTHR37299:SF1">
    <property type="entry name" value="STAGE 0 SPORULATION PROTEIN A HOMOLOG"/>
    <property type="match status" value="1"/>
</dbReference>
<dbReference type="RefSeq" id="WP_173769377.1">
    <property type="nucleotide sequence ID" value="NZ_JAAITS010000007.1"/>
</dbReference>
<dbReference type="InterPro" id="IPR032710">
    <property type="entry name" value="NTF2-like_dom_sf"/>
</dbReference>
<evidence type="ECO:0000313" key="3">
    <source>
        <dbReference type="Proteomes" id="UP001644719"/>
    </source>
</evidence>
<comment type="caution">
    <text evidence="2">The sequence shown here is derived from an EMBL/GenBank/DDBJ whole genome shotgun (WGS) entry which is preliminary data.</text>
</comment>
<evidence type="ECO:0000313" key="2">
    <source>
        <dbReference type="EMBL" id="NSG84615.1"/>
    </source>
</evidence>
<name>A0ABX2H5U4_9FIRM</name>
<dbReference type="Pfam" id="PF04397">
    <property type="entry name" value="LytTR"/>
    <property type="match status" value="1"/>
</dbReference>
<dbReference type="InterPro" id="IPR007492">
    <property type="entry name" value="LytTR_DNA-bd_dom"/>
</dbReference>
<evidence type="ECO:0000259" key="1">
    <source>
        <dbReference type="PROSITE" id="PS50930"/>
    </source>
</evidence>
<dbReference type="SMART" id="SM00850">
    <property type="entry name" value="LytTR"/>
    <property type="match status" value="1"/>
</dbReference>
<dbReference type="PANTHER" id="PTHR37299">
    <property type="entry name" value="TRANSCRIPTIONAL REGULATOR-RELATED"/>
    <property type="match status" value="1"/>
</dbReference>
<gene>
    <name evidence="2" type="ORF">G5B17_04020</name>
</gene>
<proteinExistence type="predicted"/>
<feature type="domain" description="HTH LytTR-type" evidence="1">
    <location>
        <begin position="158"/>
        <end position="257"/>
    </location>
</feature>
<keyword evidence="3" id="KW-1185">Reference proteome</keyword>
<reference evidence="2 3" key="1">
    <citation type="journal article" date="2020" name="Cell Host Microbe">
        <title>Functional and Genomic Variation between Human-Derived Isolates of Lachnospiraceae Reveals Inter- and Intra-Species Diversity.</title>
        <authorList>
            <person name="Sorbara M.T."/>
            <person name="Littmann E.R."/>
            <person name="Fontana E."/>
            <person name="Moody T.U."/>
            <person name="Kohout C.E."/>
            <person name="Gjonbalaj M."/>
            <person name="Eaton V."/>
            <person name="Seok R."/>
            <person name="Leiner I.M."/>
            <person name="Pamer E.G."/>
        </authorList>
    </citation>
    <scope>NUCLEOTIDE SEQUENCE [LARGE SCALE GENOMIC DNA]</scope>
    <source>
        <strain evidence="2 3">MSK.17.74</strain>
    </source>
</reference>
<dbReference type="SUPFAM" id="SSF54427">
    <property type="entry name" value="NTF2-like"/>
    <property type="match status" value="1"/>
</dbReference>
<accession>A0ABX2H5U4</accession>